<evidence type="ECO:0000313" key="2">
    <source>
        <dbReference type="Proteomes" id="UP001196870"/>
    </source>
</evidence>
<evidence type="ECO:0000313" key="1">
    <source>
        <dbReference type="EMBL" id="MBR0663924.1"/>
    </source>
</evidence>
<keyword evidence="2" id="KW-1185">Reference proteome</keyword>
<dbReference type="InterPro" id="IPR042245">
    <property type="entry name" value="Tgt2/MlaC_sf"/>
</dbReference>
<dbReference type="Pfam" id="PF05494">
    <property type="entry name" value="MlaC"/>
    <property type="match status" value="1"/>
</dbReference>
<gene>
    <name evidence="1" type="ORF">GXW71_06090</name>
</gene>
<organism evidence="1 2">
    <name type="scientific">Plastoroseomonas hellenica</name>
    <dbReference type="NCBI Taxonomy" id="2687306"/>
    <lineage>
        <taxon>Bacteria</taxon>
        <taxon>Pseudomonadati</taxon>
        <taxon>Pseudomonadota</taxon>
        <taxon>Alphaproteobacteria</taxon>
        <taxon>Acetobacterales</taxon>
        <taxon>Acetobacteraceae</taxon>
        <taxon>Plastoroseomonas</taxon>
    </lineage>
</organism>
<comment type="caution">
    <text evidence="1">The sequence shown here is derived from an EMBL/GenBank/DDBJ whole genome shotgun (WGS) entry which is preliminary data.</text>
</comment>
<reference evidence="2" key="1">
    <citation type="journal article" date="2021" name="Syst. Appl. Microbiol.">
        <title>Roseomonas hellenica sp. nov., isolated from roots of wild-growing Alkanna tinctoria.</title>
        <authorList>
            <person name="Rat A."/>
            <person name="Naranjo H.D."/>
            <person name="Lebbe L."/>
            <person name="Cnockaert M."/>
            <person name="Krigas N."/>
            <person name="Grigoriadou K."/>
            <person name="Maloupa E."/>
            <person name="Willems A."/>
        </authorList>
    </citation>
    <scope>NUCLEOTIDE SEQUENCE [LARGE SCALE GENOMIC DNA]</scope>
    <source>
        <strain evidence="2">LMG 31523</strain>
    </source>
</reference>
<proteinExistence type="predicted"/>
<sequence length="244" mass="26387">MIEPQEPQPRFPSSDASWNDLRCTVVRHRAAVGSVGRRGALSLFAGAASAGFLLLSGRSVRSAMQPDAAANLVLATGSEIVATINAVDLPAAQRRGTLGVILRRSVDIPGVGQFVLGRQWGLSAAAEQQEFLRLFEELIIHTLSMRFSSYAGLRFSLGRSQQLSEDEVLINTAVEYDGSMRFTLDWRVSEVAGVPRVVDVIAEGTSMRLALRSEYAAVLSRNGNRMSALLDAMRRQVATLAARG</sequence>
<accession>A0ABS5EUH2</accession>
<dbReference type="RefSeq" id="WP_211851514.1">
    <property type="nucleotide sequence ID" value="NZ_JAAGBB010000005.1"/>
</dbReference>
<dbReference type="InterPro" id="IPR008869">
    <property type="entry name" value="MlaC/ttg2D"/>
</dbReference>
<name>A0ABS5EUH2_9PROT</name>
<dbReference type="Proteomes" id="UP001196870">
    <property type="component" value="Unassembled WGS sequence"/>
</dbReference>
<dbReference type="Gene3D" id="3.10.450.710">
    <property type="entry name" value="Tgt2/MlaC"/>
    <property type="match status" value="1"/>
</dbReference>
<protein>
    <submittedName>
        <fullName evidence="1">ABC transporter substrate-binding protein</fullName>
    </submittedName>
</protein>
<dbReference type="EMBL" id="JAAGBB010000005">
    <property type="protein sequence ID" value="MBR0663924.1"/>
    <property type="molecule type" value="Genomic_DNA"/>
</dbReference>